<dbReference type="InterPro" id="IPR006115">
    <property type="entry name" value="6PGDH_NADP-bd"/>
</dbReference>
<feature type="domain" description="6-phosphogluconate dehydrogenase NADP-binding" evidence="4">
    <location>
        <begin position="5"/>
        <end position="155"/>
    </location>
</feature>
<dbReference type="PANTHER" id="PTHR43580:SF3">
    <property type="entry name" value="6-PHOSPHOGLUCONATE DEHYDROGENASE FAMILY PROTEIN (AFU_ORTHOLOGUE AFUA_2G11600)"/>
    <property type="match status" value="1"/>
</dbReference>
<accession>A0A5N5WZM4</accession>
<evidence type="ECO:0000256" key="3">
    <source>
        <dbReference type="PIRSR" id="PIRSR000103-1"/>
    </source>
</evidence>
<dbReference type="Pfam" id="PF03446">
    <property type="entry name" value="NAD_binding_2"/>
    <property type="match status" value="1"/>
</dbReference>
<dbReference type="InterPro" id="IPR051265">
    <property type="entry name" value="HIBADH-related_NP60_sf"/>
</dbReference>
<evidence type="ECO:0000256" key="2">
    <source>
        <dbReference type="ARBA" id="ARBA00023002"/>
    </source>
</evidence>
<dbReference type="InterPro" id="IPR013328">
    <property type="entry name" value="6PGD_dom2"/>
</dbReference>
<dbReference type="Proteomes" id="UP000326565">
    <property type="component" value="Unassembled WGS sequence"/>
</dbReference>
<dbReference type="PIRSF" id="PIRSF000103">
    <property type="entry name" value="HIBADH"/>
    <property type="match status" value="1"/>
</dbReference>
<dbReference type="Gene3D" id="3.40.50.720">
    <property type="entry name" value="NAD(P)-binding Rossmann-like Domain"/>
    <property type="match status" value="1"/>
</dbReference>
<dbReference type="AlphaFoldDB" id="A0A5N5WZM4"/>
<comment type="similarity">
    <text evidence="1">Belongs to the HIBADH-related family. NP60 subfamily.</text>
</comment>
<dbReference type="EMBL" id="ML732243">
    <property type="protein sequence ID" value="KAB8072590.1"/>
    <property type="molecule type" value="Genomic_DNA"/>
</dbReference>
<protein>
    <submittedName>
        <fullName evidence="5">NAD(P)-binding protein</fullName>
    </submittedName>
</protein>
<dbReference type="PROSITE" id="PS00895">
    <property type="entry name" value="3_HYDROXYISOBUT_DH"/>
    <property type="match status" value="1"/>
</dbReference>
<organism evidence="5 6">
    <name type="scientific">Aspergillus leporis</name>
    <dbReference type="NCBI Taxonomy" id="41062"/>
    <lineage>
        <taxon>Eukaryota</taxon>
        <taxon>Fungi</taxon>
        <taxon>Dikarya</taxon>
        <taxon>Ascomycota</taxon>
        <taxon>Pezizomycotina</taxon>
        <taxon>Eurotiomycetes</taxon>
        <taxon>Eurotiomycetidae</taxon>
        <taxon>Eurotiales</taxon>
        <taxon>Aspergillaceae</taxon>
        <taxon>Aspergillus</taxon>
        <taxon>Aspergillus subgen. Circumdati</taxon>
    </lineage>
</organism>
<keyword evidence="6" id="KW-1185">Reference proteome</keyword>
<sequence length="306" mass="32998">MDPLVTFIGLGQMGLAMSENLLRYGNIGKPLTLYNRTKAKADAHNARLGHCKVAESIAEAVSSSDIIWSCLQDEVAVEQTFEEIYSLSIEGKLFVDSSTISPKAANFIAQRVLDAGGEFVALPVMGEPTMAISRSLTGIASGSPAAVDRIRPYMQGVVCRNMIDLSGEDPEIALLLKLMGNFLILTTMETVAEVNTFAEKCGVGTMNMNKLMTAIFPNPPHAIYNHRMLSGEYYSAVPVVEVSKAITLAEHVMGLAKASSASVKLYEVALEHLRMVKEERGSAADVSGIYGVVRLESGLSFENVTE</sequence>
<dbReference type="InterPro" id="IPR036291">
    <property type="entry name" value="NAD(P)-bd_dom_sf"/>
</dbReference>
<dbReference type="InterPro" id="IPR002204">
    <property type="entry name" value="3-OH-isobutyrate_DH-rel_CS"/>
</dbReference>
<evidence type="ECO:0000259" key="4">
    <source>
        <dbReference type="Pfam" id="PF03446"/>
    </source>
</evidence>
<dbReference type="GO" id="GO:0050661">
    <property type="term" value="F:NADP binding"/>
    <property type="evidence" value="ECO:0007669"/>
    <property type="project" value="InterPro"/>
</dbReference>
<name>A0A5N5WZM4_9EURO</name>
<dbReference type="InterPro" id="IPR015815">
    <property type="entry name" value="HIBADH-related"/>
</dbReference>
<evidence type="ECO:0000313" key="6">
    <source>
        <dbReference type="Proteomes" id="UP000326565"/>
    </source>
</evidence>
<dbReference type="PANTHER" id="PTHR43580">
    <property type="entry name" value="OXIDOREDUCTASE GLYR1-RELATED"/>
    <property type="match status" value="1"/>
</dbReference>
<evidence type="ECO:0000256" key="1">
    <source>
        <dbReference type="ARBA" id="ARBA00007598"/>
    </source>
</evidence>
<dbReference type="OrthoDB" id="435038at2759"/>
<proteinExistence type="inferred from homology"/>
<dbReference type="GO" id="GO:0016491">
    <property type="term" value="F:oxidoreductase activity"/>
    <property type="evidence" value="ECO:0007669"/>
    <property type="project" value="UniProtKB-KW"/>
</dbReference>
<dbReference type="InterPro" id="IPR008927">
    <property type="entry name" value="6-PGluconate_DH-like_C_sf"/>
</dbReference>
<reference evidence="5 6" key="1">
    <citation type="submission" date="2019-04" db="EMBL/GenBank/DDBJ databases">
        <title>Friends and foes A comparative genomics study of 23 Aspergillus species from section Flavi.</title>
        <authorList>
            <consortium name="DOE Joint Genome Institute"/>
            <person name="Kjaerbolling I."/>
            <person name="Vesth T."/>
            <person name="Frisvad J.C."/>
            <person name="Nybo J.L."/>
            <person name="Theobald S."/>
            <person name="Kildgaard S."/>
            <person name="Isbrandt T."/>
            <person name="Kuo A."/>
            <person name="Sato A."/>
            <person name="Lyhne E.K."/>
            <person name="Kogle M.E."/>
            <person name="Wiebenga A."/>
            <person name="Kun R.S."/>
            <person name="Lubbers R.J."/>
            <person name="Makela M.R."/>
            <person name="Barry K."/>
            <person name="Chovatia M."/>
            <person name="Clum A."/>
            <person name="Daum C."/>
            <person name="Haridas S."/>
            <person name="He G."/>
            <person name="LaButti K."/>
            <person name="Lipzen A."/>
            <person name="Mondo S."/>
            <person name="Riley R."/>
            <person name="Salamov A."/>
            <person name="Simmons B.A."/>
            <person name="Magnuson J.K."/>
            <person name="Henrissat B."/>
            <person name="Mortensen U.H."/>
            <person name="Larsen T.O."/>
            <person name="Devries R.P."/>
            <person name="Grigoriev I.V."/>
            <person name="Machida M."/>
            <person name="Baker S.E."/>
            <person name="Andersen M.R."/>
        </authorList>
    </citation>
    <scope>NUCLEOTIDE SEQUENCE [LARGE SCALE GENOMIC DNA]</scope>
    <source>
        <strain evidence="5 6">CBS 151.66</strain>
    </source>
</reference>
<dbReference type="SUPFAM" id="SSF51735">
    <property type="entry name" value="NAD(P)-binding Rossmann-fold domains"/>
    <property type="match status" value="1"/>
</dbReference>
<feature type="active site" evidence="3">
    <location>
        <position position="177"/>
    </location>
</feature>
<gene>
    <name evidence="5" type="ORF">BDV29DRAFT_158366</name>
</gene>
<dbReference type="SUPFAM" id="SSF48179">
    <property type="entry name" value="6-phosphogluconate dehydrogenase C-terminal domain-like"/>
    <property type="match status" value="1"/>
</dbReference>
<evidence type="ECO:0000313" key="5">
    <source>
        <dbReference type="EMBL" id="KAB8072590.1"/>
    </source>
</evidence>
<dbReference type="Gene3D" id="1.10.1040.10">
    <property type="entry name" value="N-(1-d-carboxylethyl)-l-norvaline Dehydrogenase, domain 2"/>
    <property type="match status" value="1"/>
</dbReference>
<keyword evidence="2" id="KW-0560">Oxidoreductase</keyword>